<gene>
    <name evidence="1" type="ORF">HSB1_27980</name>
</gene>
<organism evidence="1 2">
    <name type="scientific">Halogranum salarium B-1</name>
    <dbReference type="NCBI Taxonomy" id="1210908"/>
    <lineage>
        <taxon>Archaea</taxon>
        <taxon>Methanobacteriati</taxon>
        <taxon>Methanobacteriota</taxon>
        <taxon>Stenosarchaea group</taxon>
        <taxon>Halobacteria</taxon>
        <taxon>Halobacteriales</taxon>
        <taxon>Haloferacaceae</taxon>
    </lineage>
</organism>
<name>J3EWR1_9EURY</name>
<reference evidence="1 2" key="1">
    <citation type="journal article" date="2012" name="J. Bacteriol.">
        <title>Draft Genome Sequence of the Extremely Halophilic Archaeon Halogranum salarium B-1T.</title>
        <authorList>
            <person name="Kim K.K."/>
            <person name="Lee K.C."/>
            <person name="Lee J.S."/>
        </authorList>
    </citation>
    <scope>NUCLEOTIDE SEQUENCE [LARGE SCALE GENOMIC DNA]</scope>
    <source>
        <strain evidence="1 2">B-1</strain>
    </source>
</reference>
<evidence type="ECO:0000313" key="2">
    <source>
        <dbReference type="Proteomes" id="UP000007813"/>
    </source>
</evidence>
<evidence type="ECO:0000313" key="1">
    <source>
        <dbReference type="EMBL" id="EJN59377.1"/>
    </source>
</evidence>
<protein>
    <submittedName>
        <fullName evidence="1">Uncharacterized protein</fullName>
    </submittedName>
</protein>
<comment type="caution">
    <text evidence="1">The sequence shown here is derived from an EMBL/GenBank/DDBJ whole genome shotgun (WGS) entry which is preliminary data.</text>
</comment>
<dbReference type="Proteomes" id="UP000007813">
    <property type="component" value="Unassembled WGS sequence"/>
</dbReference>
<dbReference type="EMBL" id="ALJD01000006">
    <property type="protein sequence ID" value="EJN59377.1"/>
    <property type="molecule type" value="Genomic_DNA"/>
</dbReference>
<proteinExistence type="predicted"/>
<sequence>MTDKPVGVRRQRPDLALSLSGLVAVGPSLGVEAWGQRSPEQAKNQPATS</sequence>
<accession>J3EWR1</accession>
<dbReference type="AlphaFoldDB" id="J3EWR1"/>